<organism evidence="2 3">
    <name type="scientific">Dipteronia dyeriana</name>
    <dbReference type="NCBI Taxonomy" id="168575"/>
    <lineage>
        <taxon>Eukaryota</taxon>
        <taxon>Viridiplantae</taxon>
        <taxon>Streptophyta</taxon>
        <taxon>Embryophyta</taxon>
        <taxon>Tracheophyta</taxon>
        <taxon>Spermatophyta</taxon>
        <taxon>Magnoliopsida</taxon>
        <taxon>eudicotyledons</taxon>
        <taxon>Gunneridae</taxon>
        <taxon>Pentapetalae</taxon>
        <taxon>rosids</taxon>
        <taxon>malvids</taxon>
        <taxon>Sapindales</taxon>
        <taxon>Sapindaceae</taxon>
        <taxon>Hippocastanoideae</taxon>
        <taxon>Acereae</taxon>
        <taxon>Dipteronia</taxon>
    </lineage>
</organism>
<evidence type="ECO:0000313" key="3">
    <source>
        <dbReference type="Proteomes" id="UP001280121"/>
    </source>
</evidence>
<feature type="compositionally biased region" description="Polar residues" evidence="1">
    <location>
        <begin position="62"/>
        <end position="72"/>
    </location>
</feature>
<comment type="caution">
    <text evidence="2">The sequence shown here is derived from an EMBL/GenBank/DDBJ whole genome shotgun (WGS) entry which is preliminary data.</text>
</comment>
<evidence type="ECO:0000313" key="2">
    <source>
        <dbReference type="EMBL" id="KAK2655716.1"/>
    </source>
</evidence>
<gene>
    <name evidence="2" type="ORF">Ddye_008768</name>
</gene>
<reference evidence="2" key="1">
    <citation type="journal article" date="2023" name="Plant J.">
        <title>Genome sequences and population genomics provide insights into the demographic history, inbreeding, and mutation load of two 'living fossil' tree species of Dipteronia.</title>
        <authorList>
            <person name="Feng Y."/>
            <person name="Comes H.P."/>
            <person name="Chen J."/>
            <person name="Zhu S."/>
            <person name="Lu R."/>
            <person name="Zhang X."/>
            <person name="Li P."/>
            <person name="Qiu J."/>
            <person name="Olsen K.M."/>
            <person name="Qiu Y."/>
        </authorList>
    </citation>
    <scope>NUCLEOTIDE SEQUENCE</scope>
    <source>
        <strain evidence="2">KIB01</strain>
    </source>
</reference>
<feature type="compositionally biased region" description="Basic and acidic residues" evidence="1">
    <location>
        <begin position="1"/>
        <end position="11"/>
    </location>
</feature>
<name>A0AAD9XAL9_9ROSI</name>
<dbReference type="EMBL" id="JANJYI010000003">
    <property type="protein sequence ID" value="KAK2655716.1"/>
    <property type="molecule type" value="Genomic_DNA"/>
</dbReference>
<accession>A0AAD9XAL9</accession>
<feature type="compositionally biased region" description="Basic and acidic residues" evidence="1">
    <location>
        <begin position="73"/>
        <end position="86"/>
    </location>
</feature>
<sequence>MIKEKQDKEGRNLAPCPNDYDSGFGDEYDNDELGTPRRICQKRPMASGNASSTGANSKSTNQSKNVIRSKQTKLGENDAAKNVFRD</sequence>
<dbReference type="Proteomes" id="UP001280121">
    <property type="component" value="Unassembled WGS sequence"/>
</dbReference>
<protein>
    <submittedName>
        <fullName evidence="2">Uncharacterized protein</fullName>
    </submittedName>
</protein>
<feature type="compositionally biased region" description="Low complexity" evidence="1">
    <location>
        <begin position="46"/>
        <end position="61"/>
    </location>
</feature>
<keyword evidence="3" id="KW-1185">Reference proteome</keyword>
<evidence type="ECO:0000256" key="1">
    <source>
        <dbReference type="SAM" id="MobiDB-lite"/>
    </source>
</evidence>
<proteinExistence type="predicted"/>
<dbReference type="AlphaFoldDB" id="A0AAD9XAL9"/>
<feature type="region of interest" description="Disordered" evidence="1">
    <location>
        <begin position="1"/>
        <end position="86"/>
    </location>
</feature>